<keyword evidence="7 9" id="KW-0129">CBS domain</keyword>
<dbReference type="SUPFAM" id="SSF56176">
    <property type="entry name" value="FAD-binding/transporter-associated domain-like"/>
    <property type="match status" value="1"/>
</dbReference>
<dbReference type="SMART" id="SM01091">
    <property type="entry name" value="CorC_HlyC"/>
    <property type="match status" value="1"/>
</dbReference>
<accession>A0A6J4QVK2</accession>
<dbReference type="Pfam" id="PF00571">
    <property type="entry name" value="CBS"/>
    <property type="match status" value="2"/>
</dbReference>
<evidence type="ECO:0000256" key="3">
    <source>
        <dbReference type="ARBA" id="ARBA00022475"/>
    </source>
</evidence>
<dbReference type="InterPro" id="IPR044751">
    <property type="entry name" value="Ion_transp-like_CBS"/>
</dbReference>
<dbReference type="PANTHER" id="PTHR43099">
    <property type="entry name" value="UPF0053 PROTEIN YRKA"/>
    <property type="match status" value="1"/>
</dbReference>
<gene>
    <name evidence="14" type="ORF">AVDCRST_MAG58-1458</name>
</gene>
<reference evidence="14" key="1">
    <citation type="submission" date="2020-02" db="EMBL/GenBank/DDBJ databases">
        <authorList>
            <person name="Meier V. D."/>
        </authorList>
    </citation>
    <scope>NUCLEOTIDE SEQUENCE</scope>
    <source>
        <strain evidence="14">AVDCRST_MAG58</strain>
    </source>
</reference>
<dbReference type="InterPro" id="IPR002550">
    <property type="entry name" value="CNNM"/>
</dbReference>
<evidence type="ECO:0000256" key="5">
    <source>
        <dbReference type="ARBA" id="ARBA00022737"/>
    </source>
</evidence>
<feature type="domain" description="CBS" evidence="12">
    <location>
        <begin position="294"/>
        <end position="351"/>
    </location>
</feature>
<evidence type="ECO:0000256" key="11">
    <source>
        <dbReference type="SAM" id="Phobius"/>
    </source>
</evidence>
<evidence type="ECO:0000256" key="8">
    <source>
        <dbReference type="ARBA" id="ARBA00023136"/>
    </source>
</evidence>
<feature type="transmembrane region" description="Helical" evidence="11">
    <location>
        <begin position="63"/>
        <end position="86"/>
    </location>
</feature>
<keyword evidence="3" id="KW-1003">Cell membrane</keyword>
<evidence type="ECO:0000256" key="1">
    <source>
        <dbReference type="ARBA" id="ARBA00004651"/>
    </source>
</evidence>
<feature type="domain" description="CNNM transmembrane" evidence="13">
    <location>
        <begin position="3"/>
        <end position="206"/>
    </location>
</feature>
<dbReference type="InterPro" id="IPR000644">
    <property type="entry name" value="CBS_dom"/>
</dbReference>
<dbReference type="AlphaFoldDB" id="A0A6J4QVK2"/>
<evidence type="ECO:0000256" key="4">
    <source>
        <dbReference type="ARBA" id="ARBA00022692"/>
    </source>
</evidence>
<dbReference type="SUPFAM" id="SSF54631">
    <property type="entry name" value="CBS-domain pair"/>
    <property type="match status" value="1"/>
</dbReference>
<feature type="transmembrane region" description="Helical" evidence="11">
    <location>
        <begin position="106"/>
        <end position="128"/>
    </location>
</feature>
<feature type="transmembrane region" description="Helical" evidence="11">
    <location>
        <begin position="149"/>
        <end position="169"/>
    </location>
</feature>
<sequence length="439" mass="47506">MSGMVLDGLMVVLALFLVALNGLFVAAEFGLVKIRSTQVDGLVREGRTSAGLLKKATDKLDSYLSVCQLGITISSLGLGWIGEPAFKHLLEPLFVALSVPDGLTDAIAFAVAFAIITFLHVVLGELAPKSLAIARAEGTSLFVAPFMRFFYYLFYPGIVVFNGTANAVVRLFGVPPASETEEEHSEDELRLIIDRSTKQGVLGVGEDRMLDAVLSLEDTPAREVMVPRPDVASLPAGMPLRELFRVVASGEHTRYPVHEEGSPDRIVGAVHAKDVMRAVEDRGGLLAQAKAEDVMREVLTVPENRRVDAVLQDLKDRRLRMAIVIDEWGSFEGIVTMEDIVEEIVGEIRDEFDEEGPAVSELPDGSISMDGLTPIEEANRALGSGFESEDFGTVGGLVFGQLGRAPKTGDEVRLDGHLLRVEGVDGPRIARVVARKEST</sequence>
<evidence type="ECO:0000313" key="14">
    <source>
        <dbReference type="EMBL" id="CAA9456588.1"/>
    </source>
</evidence>
<dbReference type="GO" id="GO:0005886">
    <property type="term" value="C:plasma membrane"/>
    <property type="evidence" value="ECO:0007669"/>
    <property type="project" value="UniProtKB-SubCell"/>
</dbReference>
<organism evidence="14">
    <name type="scientific">uncultured Rubrobacteraceae bacterium</name>
    <dbReference type="NCBI Taxonomy" id="349277"/>
    <lineage>
        <taxon>Bacteria</taxon>
        <taxon>Bacillati</taxon>
        <taxon>Actinomycetota</taxon>
        <taxon>Rubrobacteria</taxon>
        <taxon>Rubrobacterales</taxon>
        <taxon>Rubrobacteraceae</taxon>
        <taxon>environmental samples</taxon>
    </lineage>
</organism>
<dbReference type="InterPro" id="IPR051676">
    <property type="entry name" value="UPF0053_domain"/>
</dbReference>
<dbReference type="EMBL" id="CADCVF010000037">
    <property type="protein sequence ID" value="CAA9456588.1"/>
    <property type="molecule type" value="Genomic_DNA"/>
</dbReference>
<evidence type="ECO:0000256" key="9">
    <source>
        <dbReference type="PROSITE-ProRule" id="PRU00703"/>
    </source>
</evidence>
<dbReference type="PROSITE" id="PS51846">
    <property type="entry name" value="CNNM"/>
    <property type="match status" value="1"/>
</dbReference>
<dbReference type="PANTHER" id="PTHR43099:SF5">
    <property type="entry name" value="HLYC_CORC FAMILY TRANSPORTER"/>
    <property type="match status" value="1"/>
</dbReference>
<dbReference type="PROSITE" id="PS51371">
    <property type="entry name" value="CBS"/>
    <property type="match status" value="2"/>
</dbReference>
<dbReference type="Pfam" id="PF01595">
    <property type="entry name" value="CNNM"/>
    <property type="match status" value="1"/>
</dbReference>
<dbReference type="InterPro" id="IPR046342">
    <property type="entry name" value="CBS_dom_sf"/>
</dbReference>
<keyword evidence="5" id="KW-0677">Repeat</keyword>
<keyword evidence="4 10" id="KW-0812">Transmembrane</keyword>
<feature type="transmembrane region" description="Helical" evidence="11">
    <location>
        <begin position="6"/>
        <end position="27"/>
    </location>
</feature>
<evidence type="ECO:0000256" key="2">
    <source>
        <dbReference type="ARBA" id="ARBA00006337"/>
    </source>
</evidence>
<evidence type="ECO:0000256" key="6">
    <source>
        <dbReference type="ARBA" id="ARBA00022989"/>
    </source>
</evidence>
<dbReference type="InterPro" id="IPR036318">
    <property type="entry name" value="FAD-bd_PCMH-like_sf"/>
</dbReference>
<evidence type="ECO:0000259" key="13">
    <source>
        <dbReference type="PROSITE" id="PS51846"/>
    </source>
</evidence>
<keyword evidence="6 10" id="KW-1133">Transmembrane helix</keyword>
<dbReference type="CDD" id="cd04590">
    <property type="entry name" value="CBS_pair_CorC_HlyC_assoc"/>
    <property type="match status" value="1"/>
</dbReference>
<evidence type="ECO:0000256" key="10">
    <source>
        <dbReference type="PROSITE-ProRule" id="PRU01193"/>
    </source>
</evidence>
<dbReference type="Pfam" id="PF03471">
    <property type="entry name" value="CorC_HlyC"/>
    <property type="match status" value="1"/>
</dbReference>
<keyword evidence="8 10" id="KW-0472">Membrane</keyword>
<dbReference type="Gene3D" id="3.10.580.10">
    <property type="entry name" value="CBS-domain"/>
    <property type="match status" value="1"/>
</dbReference>
<comment type="subcellular location">
    <subcellularLocation>
        <location evidence="1">Cell membrane</location>
        <topology evidence="1">Multi-pass membrane protein</topology>
    </subcellularLocation>
</comment>
<dbReference type="GO" id="GO:0050660">
    <property type="term" value="F:flavin adenine dinucleotide binding"/>
    <property type="evidence" value="ECO:0007669"/>
    <property type="project" value="InterPro"/>
</dbReference>
<dbReference type="InterPro" id="IPR005170">
    <property type="entry name" value="Transptr-assoc_dom"/>
</dbReference>
<dbReference type="FunFam" id="3.10.580.10:FF:000002">
    <property type="entry name" value="Magnesium/cobalt efflux protein CorC"/>
    <property type="match status" value="1"/>
</dbReference>
<name>A0A6J4QVK2_9ACTN</name>
<dbReference type="Gene3D" id="3.30.465.10">
    <property type="match status" value="1"/>
</dbReference>
<evidence type="ECO:0000256" key="7">
    <source>
        <dbReference type="ARBA" id="ARBA00023122"/>
    </source>
</evidence>
<proteinExistence type="inferred from homology"/>
<evidence type="ECO:0000259" key="12">
    <source>
        <dbReference type="PROSITE" id="PS51371"/>
    </source>
</evidence>
<comment type="similarity">
    <text evidence="2">Belongs to the UPF0053 family.</text>
</comment>
<protein>
    <submittedName>
        <fullName evidence="14">Hemolysins and related proteins containing CBS domains</fullName>
    </submittedName>
</protein>
<feature type="domain" description="CBS" evidence="12">
    <location>
        <begin position="225"/>
        <end position="286"/>
    </location>
</feature>
<dbReference type="InterPro" id="IPR016169">
    <property type="entry name" value="FAD-bd_PCMH_sub2"/>
</dbReference>
<dbReference type="SMART" id="SM00116">
    <property type="entry name" value="CBS"/>
    <property type="match status" value="2"/>
</dbReference>